<comment type="caution">
    <text evidence="1">The sequence shown here is derived from an EMBL/GenBank/DDBJ whole genome shotgun (WGS) entry which is preliminary data.</text>
</comment>
<gene>
    <name evidence="1" type="ORF">L6452_27721</name>
</gene>
<reference evidence="1 2" key="2">
    <citation type="journal article" date="2022" name="Mol. Ecol. Resour.">
        <title>The genomes of chicory, endive, great burdock and yacon provide insights into Asteraceae paleo-polyploidization history and plant inulin production.</title>
        <authorList>
            <person name="Fan W."/>
            <person name="Wang S."/>
            <person name="Wang H."/>
            <person name="Wang A."/>
            <person name="Jiang F."/>
            <person name="Liu H."/>
            <person name="Zhao H."/>
            <person name="Xu D."/>
            <person name="Zhang Y."/>
        </authorList>
    </citation>
    <scope>NUCLEOTIDE SEQUENCE [LARGE SCALE GENOMIC DNA]</scope>
    <source>
        <strain evidence="2">cv. Niubang</strain>
    </source>
</reference>
<dbReference type="Proteomes" id="UP001055879">
    <property type="component" value="Linkage Group LG09"/>
</dbReference>
<dbReference type="EMBL" id="CM042055">
    <property type="protein sequence ID" value="KAI3702074.1"/>
    <property type="molecule type" value="Genomic_DNA"/>
</dbReference>
<sequence>MTCSTINAEPLSADVRSEFSTEKPRKKNMYTKQKRLGRRLDRINAFKNADYDASTSSSSSSLFDMPSAHGTQSRDVSLFSDRINYRIEGTDGEFDLICRSLGLSGPDDFAIPAADWEAHKACSLTDSNYLLGSRFRCSTPDSTKESPGSDFSESSDSPARVNNDEVKRDSGCGRLAKAEEARVLVSNEGRKPGDDVSGFGLGEITRVNQWPEFINGDKLVDVKKSRVLQDGDDDTRKAPEKGYMESKSIIKGVRPPLLARPPARSRVIVDNHGSTWDLIRGFSPRTDDDSTSVEPVRVIGSLTEDAVALGGPTIVEDEEPIGTMTSRTIVPQSILDTSDDKDNVYSMAASGLEYFVSPNGSVRCNIKNWQKGDFLGSGSFGTVYEGFNEYGFFFAVKEVSLLDQGSQGKQSIVQLEQEIFLLSQIQHENIVRYLGTDKDDGKLYIFLELVPKGSLANLYGKYHLRDSQVSTYTRQILSGLNYLHDRNVVHRDIKCANILVDVSGSVKLADFGLAKATKLNDIKSCKGTPYWMAPEVVNNRKNKGYGLAADIWSLGCTVLEMLTGRVPYSHLEGMQALFRIGRGEPPAIPKTLSGDARSFILKCLQVNPNDRPTAAQLLEHPFVKTPVSMNLSPVSPLCGGIRSQIPMSPQR</sequence>
<organism evidence="1 2">
    <name type="scientific">Arctium lappa</name>
    <name type="common">Greater burdock</name>
    <name type="synonym">Lappa major</name>
    <dbReference type="NCBI Taxonomy" id="4217"/>
    <lineage>
        <taxon>Eukaryota</taxon>
        <taxon>Viridiplantae</taxon>
        <taxon>Streptophyta</taxon>
        <taxon>Embryophyta</taxon>
        <taxon>Tracheophyta</taxon>
        <taxon>Spermatophyta</taxon>
        <taxon>Magnoliopsida</taxon>
        <taxon>eudicotyledons</taxon>
        <taxon>Gunneridae</taxon>
        <taxon>Pentapetalae</taxon>
        <taxon>asterids</taxon>
        <taxon>campanulids</taxon>
        <taxon>Asterales</taxon>
        <taxon>Asteraceae</taxon>
        <taxon>Carduoideae</taxon>
        <taxon>Cardueae</taxon>
        <taxon>Arctiinae</taxon>
        <taxon>Arctium</taxon>
    </lineage>
</organism>
<evidence type="ECO:0000313" key="2">
    <source>
        <dbReference type="Proteomes" id="UP001055879"/>
    </source>
</evidence>
<name>A0ACB8ZVR6_ARCLA</name>
<evidence type="ECO:0000313" key="1">
    <source>
        <dbReference type="EMBL" id="KAI3702074.1"/>
    </source>
</evidence>
<keyword evidence="2" id="KW-1185">Reference proteome</keyword>
<proteinExistence type="predicted"/>
<accession>A0ACB8ZVR6</accession>
<reference evidence="2" key="1">
    <citation type="journal article" date="2022" name="Mol. Ecol. Resour.">
        <title>The genomes of chicory, endive, great burdock and yacon provide insights into Asteraceae palaeo-polyploidization history and plant inulin production.</title>
        <authorList>
            <person name="Fan W."/>
            <person name="Wang S."/>
            <person name="Wang H."/>
            <person name="Wang A."/>
            <person name="Jiang F."/>
            <person name="Liu H."/>
            <person name="Zhao H."/>
            <person name="Xu D."/>
            <person name="Zhang Y."/>
        </authorList>
    </citation>
    <scope>NUCLEOTIDE SEQUENCE [LARGE SCALE GENOMIC DNA]</scope>
    <source>
        <strain evidence="2">cv. Niubang</strain>
    </source>
</reference>
<protein>
    <submittedName>
        <fullName evidence="1">Uncharacterized protein</fullName>
    </submittedName>
</protein>